<evidence type="ECO:0000256" key="5">
    <source>
        <dbReference type="SAM" id="MobiDB-lite"/>
    </source>
</evidence>
<proteinExistence type="predicted"/>
<keyword evidence="4" id="KW-0443">Lipid metabolism</keyword>
<feature type="compositionally biased region" description="Polar residues" evidence="5">
    <location>
        <begin position="685"/>
        <end position="699"/>
    </location>
</feature>
<dbReference type="EC" id="3.1.1.47" evidence="1"/>
<sequence length="988" mass="107605">MGLPPYTGPFKVGVLDLEIPVRKPRSFCDNVVEPGELNKPARKARRRAKQQNQEAKQSRRDKRGRDERLADSAEPKQKPGGTQNATASSRSRPEAQTATSTESQSTNASAAQASDHAQEEDSCQEKDESASKLPWSPWSSGSKTCTLHLETVLFTIYYPTLPMAESEEKRYPRAAWLGRPVHAGVRALLQYVGQYGLFAIPASPAVMTLINARLPARVGPPLADPEELRKQAHPDRQGTDRAKAGNFGKRPPQFPVVVFSHGLAGNRLSYSQFCGELASQGIIVAAIEHRDGSGVSSIVRGEEAPNQAGKSASLPKIIGHPSSGRMKASVPYFTFETIGLQSFATEPSEREVDLRRDQIEMRHAEVEETLYVLNEINQGRGYEIVQRSTRNLGTKLAGHSASATNARLPGNSVLKADRPLEDWKGKLDLEFPTLCGHSFGGATVLELMRKPNPFPMAIVLDPWVEPVRDPAKEEDEVKGRIGKPVYVLNSESFTVWEEHFDKLKRICLDARKTSSRGWLLTLTGSKHTDFSDYPFLLPKMFRSTVGPRHTIEVFSKATYMQMGLSRQRARESDNKPGYKVDRQGSLHDDSPRTQGLRAVDVGSSAPSTEVTVSPTKYEAPASPVSESMVGAAADRQSGLGQRGKGDASDSAPGTLTTANGQDLDVNANANVNPEAATPGFERSGSRQAESGNQTESGPCSCQELAEESKDDRAAGGQEARDIVGARHREVSATQAAAGTDANGRARDFITDLRYLDMIDADQDVQQVHEALEDISQRLAHKRKYAPRPRRHVWNAAGMHAAGARLEQDKVGRRRPEWRAAICANRATLDSAGLGRGLRAAWGRKADGDNVGRQAAMQLRLACSGEAGLGHLSDLRAGNSMLTPVSPSLLHVITGTTRPRSLMSIFMYYNGLRPGLERPGKVLIHQLDSSHPPNAELEVYSSSAFRRLRTVIHAGTSSSAPPAQGVSPTTMTRVTSIAILNLNPHPNFL</sequence>
<reference evidence="6 7" key="1">
    <citation type="journal article" date="2014" name="Genome Announc.">
        <title>Genome sequence of the basidiomycetous fungus Pseudozyma aphidis DSM70725, an efficient producer of biosurfactant mannosylerythritol lipids.</title>
        <authorList>
            <person name="Lorenz S."/>
            <person name="Guenther M."/>
            <person name="Grumaz C."/>
            <person name="Rupp S."/>
            <person name="Zibek S."/>
            <person name="Sohn K."/>
        </authorList>
    </citation>
    <scope>NUCLEOTIDE SEQUENCE [LARGE SCALE GENOMIC DNA]</scope>
    <source>
        <strain evidence="7">ATCC 32657 / CBS 517.83 / DSM 70725 / JCM 10318 / NBRC 10182 / NRRL Y-7954 / St-0401</strain>
    </source>
</reference>
<name>W3VRG5_MOEAP</name>
<evidence type="ECO:0000313" key="7">
    <source>
        <dbReference type="Proteomes" id="UP000019462"/>
    </source>
</evidence>
<evidence type="ECO:0000256" key="2">
    <source>
        <dbReference type="ARBA" id="ARBA00022801"/>
    </source>
</evidence>
<dbReference type="GO" id="GO:0003847">
    <property type="term" value="F:1-alkyl-2-acetylglycerophosphocholine esterase activity"/>
    <property type="evidence" value="ECO:0007669"/>
    <property type="project" value="UniProtKB-EC"/>
</dbReference>
<feature type="compositionally biased region" description="Basic and acidic residues" evidence="5">
    <location>
        <begin position="63"/>
        <end position="77"/>
    </location>
</feature>
<feature type="compositionally biased region" description="Basic and acidic residues" evidence="5">
    <location>
        <begin position="568"/>
        <end position="591"/>
    </location>
</feature>
<keyword evidence="7" id="KW-1185">Reference proteome</keyword>
<dbReference type="PANTHER" id="PTHR10272:SF0">
    <property type="entry name" value="PLATELET-ACTIVATING FACTOR ACETYLHYDROLASE"/>
    <property type="match status" value="1"/>
</dbReference>
<keyword evidence="2" id="KW-0378">Hydrolase</keyword>
<feature type="compositionally biased region" description="Low complexity" evidence="5">
    <location>
        <begin position="95"/>
        <end position="114"/>
    </location>
</feature>
<evidence type="ECO:0000256" key="1">
    <source>
        <dbReference type="ARBA" id="ARBA00013201"/>
    </source>
</evidence>
<feature type="compositionally biased region" description="Polar residues" evidence="5">
    <location>
        <begin position="651"/>
        <end position="660"/>
    </location>
</feature>
<gene>
    <name evidence="6" type="ORF">PaG_01673</name>
</gene>
<accession>W3VRG5</accession>
<dbReference type="EMBL" id="AWNI01000008">
    <property type="protein sequence ID" value="ETS63392.1"/>
    <property type="molecule type" value="Genomic_DNA"/>
</dbReference>
<feature type="compositionally biased region" description="Polar residues" evidence="5">
    <location>
        <begin position="604"/>
        <end position="614"/>
    </location>
</feature>
<feature type="region of interest" description="Disordered" evidence="5">
    <location>
        <begin position="221"/>
        <end position="248"/>
    </location>
</feature>
<evidence type="ECO:0000313" key="6">
    <source>
        <dbReference type="EMBL" id="ETS63392.1"/>
    </source>
</evidence>
<evidence type="ECO:0000256" key="4">
    <source>
        <dbReference type="ARBA" id="ARBA00023098"/>
    </source>
</evidence>
<feature type="region of interest" description="Disordered" evidence="5">
    <location>
        <begin position="565"/>
        <end position="718"/>
    </location>
</feature>
<dbReference type="Pfam" id="PF03403">
    <property type="entry name" value="PAF-AH_p_II"/>
    <property type="match status" value="1"/>
</dbReference>
<organism evidence="6 7">
    <name type="scientific">Moesziomyces aphidis</name>
    <name type="common">Pseudozyma aphidis</name>
    <dbReference type="NCBI Taxonomy" id="84754"/>
    <lineage>
        <taxon>Eukaryota</taxon>
        <taxon>Fungi</taxon>
        <taxon>Dikarya</taxon>
        <taxon>Basidiomycota</taxon>
        <taxon>Ustilaginomycotina</taxon>
        <taxon>Ustilaginomycetes</taxon>
        <taxon>Ustilaginales</taxon>
        <taxon>Ustilaginaceae</taxon>
        <taxon>Moesziomyces</taxon>
    </lineage>
</organism>
<keyword evidence="3" id="KW-0442">Lipid degradation</keyword>
<feature type="compositionally biased region" description="Low complexity" evidence="5">
    <location>
        <begin position="665"/>
        <end position="676"/>
    </location>
</feature>
<dbReference type="OrthoDB" id="2363873at2759"/>
<evidence type="ECO:0000256" key="3">
    <source>
        <dbReference type="ARBA" id="ARBA00022963"/>
    </source>
</evidence>
<protein>
    <recommendedName>
        <fullName evidence="1">1-alkyl-2-acetylglycerophosphocholine esterase</fullName>
        <ecNumber evidence="1">3.1.1.47</ecNumber>
    </recommendedName>
</protein>
<feature type="compositionally biased region" description="Basic residues" evidence="5">
    <location>
        <begin position="40"/>
        <end position="49"/>
    </location>
</feature>
<dbReference type="GO" id="GO:0016042">
    <property type="term" value="P:lipid catabolic process"/>
    <property type="evidence" value="ECO:0007669"/>
    <property type="project" value="UniProtKB-KW"/>
</dbReference>
<dbReference type="SUPFAM" id="SSF53474">
    <property type="entry name" value="alpha/beta-Hydrolases"/>
    <property type="match status" value="1"/>
</dbReference>
<comment type="caution">
    <text evidence="6">The sequence shown here is derived from an EMBL/GenBank/DDBJ whole genome shotgun (WGS) entry which is preliminary data.</text>
</comment>
<feature type="compositionally biased region" description="Basic and acidic residues" evidence="5">
    <location>
        <begin position="226"/>
        <end position="243"/>
    </location>
</feature>
<feature type="compositionally biased region" description="Polar residues" evidence="5">
    <location>
        <begin position="80"/>
        <end position="90"/>
    </location>
</feature>
<dbReference type="Gene3D" id="3.40.50.1820">
    <property type="entry name" value="alpha/beta hydrolase"/>
    <property type="match status" value="1"/>
</dbReference>
<dbReference type="PANTHER" id="PTHR10272">
    <property type="entry name" value="PLATELET-ACTIVATING FACTOR ACETYLHYDROLASE"/>
    <property type="match status" value="1"/>
</dbReference>
<feature type="region of interest" description="Disordered" evidence="5">
    <location>
        <begin position="28"/>
        <end position="139"/>
    </location>
</feature>
<feature type="compositionally biased region" description="Basic and acidic residues" evidence="5">
    <location>
        <begin position="116"/>
        <end position="130"/>
    </location>
</feature>
<dbReference type="AlphaFoldDB" id="W3VRG5"/>
<dbReference type="InterPro" id="IPR029058">
    <property type="entry name" value="AB_hydrolase_fold"/>
</dbReference>
<dbReference type="Proteomes" id="UP000019462">
    <property type="component" value="Unassembled WGS sequence"/>
</dbReference>
<feature type="compositionally biased region" description="Basic and acidic residues" evidence="5">
    <location>
        <begin position="706"/>
        <end position="718"/>
    </location>
</feature>
<dbReference type="HOGENOM" id="CLU_347851_0_0_1"/>